<proteinExistence type="predicted"/>
<evidence type="ECO:0000313" key="1">
    <source>
        <dbReference type="EMBL" id="GDY49222.1"/>
    </source>
</evidence>
<dbReference type="AlphaFoldDB" id="A0A4D4KL29"/>
<protein>
    <submittedName>
        <fullName evidence="1">Uncharacterized protein</fullName>
    </submittedName>
</protein>
<accession>A0A4D4KL29</accession>
<dbReference type="Proteomes" id="UP000299290">
    <property type="component" value="Unassembled WGS sequence"/>
</dbReference>
<comment type="caution">
    <text evidence="1">The sequence shown here is derived from an EMBL/GenBank/DDBJ whole genome shotgun (WGS) entry which is preliminary data.</text>
</comment>
<sequence>MLSTRPSLERVTFRAFAPHGGVRVAGRADGERRLSDAWHAAHALARRRHADFLGSEAALSQI</sequence>
<reference evidence="1 2" key="1">
    <citation type="journal article" date="2020" name="Int. J. Syst. Evol. Microbiol.">
        <title>Reclassification of Streptomyces castelarensis and Streptomyces sporoclivatus as later heterotypic synonyms of Streptomyces antimycoticus.</title>
        <authorList>
            <person name="Komaki H."/>
            <person name="Tamura T."/>
        </authorList>
    </citation>
    <scope>NUCLEOTIDE SEQUENCE [LARGE SCALE GENOMIC DNA]</scope>
    <source>
        <strain evidence="1 2">NBRC 12839</strain>
    </source>
</reference>
<dbReference type="EMBL" id="BJHV01000003">
    <property type="protein sequence ID" value="GDY49222.1"/>
    <property type="molecule type" value="Genomic_DNA"/>
</dbReference>
<evidence type="ECO:0000313" key="2">
    <source>
        <dbReference type="Proteomes" id="UP000299290"/>
    </source>
</evidence>
<gene>
    <name evidence="1" type="ORF">SANT12839_101040</name>
</gene>
<keyword evidence="2" id="KW-1185">Reference proteome</keyword>
<organism evidence="1 2">
    <name type="scientific">Streptomyces antimycoticus</name>
    <dbReference type="NCBI Taxonomy" id="68175"/>
    <lineage>
        <taxon>Bacteria</taxon>
        <taxon>Bacillati</taxon>
        <taxon>Actinomycetota</taxon>
        <taxon>Actinomycetes</taxon>
        <taxon>Kitasatosporales</taxon>
        <taxon>Streptomycetaceae</taxon>
        <taxon>Streptomyces</taxon>
        <taxon>Streptomyces violaceusniger group</taxon>
    </lineage>
</organism>
<name>A0A4D4KL29_9ACTN</name>